<gene>
    <name evidence="2" type="ORF">CVLEPA_LOCUS10628</name>
</gene>
<organism evidence="2 3">
    <name type="scientific">Clavelina lepadiformis</name>
    <name type="common">Light-bulb sea squirt</name>
    <name type="synonym">Ascidia lepadiformis</name>
    <dbReference type="NCBI Taxonomy" id="159417"/>
    <lineage>
        <taxon>Eukaryota</taxon>
        <taxon>Metazoa</taxon>
        <taxon>Chordata</taxon>
        <taxon>Tunicata</taxon>
        <taxon>Ascidiacea</taxon>
        <taxon>Aplousobranchia</taxon>
        <taxon>Clavelinidae</taxon>
        <taxon>Clavelina</taxon>
    </lineage>
</organism>
<dbReference type="PANTHER" id="PTHR13633">
    <property type="entry name" value="MITOCHONDRIAL TRANSCRIPTION RESCUE FACTOR 1"/>
    <property type="match status" value="1"/>
</dbReference>
<sequence>MWSRHTLNFLTCRVFSYAKCSNSYSVLLPESKPYTNALVPFALKHCMFPAEQINHCLYMQNRSKYSFYDASAEDYDNDDISNNEKPPEFPPNLKHPGYKDFCVHCETLQAFKVAQAALQMKESEMDEFFYNALFRINKKRVGKRAVKVTTGDIVDLVVDVIAEELTVKRVEVLYIDRNKNEKGRMKIWLRRWKRLKLNRIIT</sequence>
<name>A0ABP0FMX3_CLALP</name>
<feature type="domain" description="Mitochondrial transcription rescue factor 1 C-terminal" evidence="1">
    <location>
        <begin position="103"/>
        <end position="199"/>
    </location>
</feature>
<keyword evidence="3" id="KW-1185">Reference proteome</keyword>
<proteinExistence type="predicted"/>
<accession>A0ABP0FMX3</accession>
<evidence type="ECO:0000259" key="1">
    <source>
        <dbReference type="Pfam" id="PF25818"/>
    </source>
</evidence>
<dbReference type="Pfam" id="PF25818">
    <property type="entry name" value="MTRES1_C"/>
    <property type="match status" value="1"/>
</dbReference>
<protein>
    <recommendedName>
        <fullName evidence="1">Mitochondrial transcription rescue factor 1 C-terminal domain-containing protein</fullName>
    </recommendedName>
</protein>
<dbReference type="EMBL" id="CAWYQH010000068">
    <property type="protein sequence ID" value="CAK8680368.1"/>
    <property type="molecule type" value="Genomic_DNA"/>
</dbReference>
<dbReference type="PANTHER" id="PTHR13633:SF3">
    <property type="entry name" value="MITOCHONDRIAL TRANSCRIPTION RESCUE FACTOR 1"/>
    <property type="match status" value="1"/>
</dbReference>
<dbReference type="Proteomes" id="UP001642483">
    <property type="component" value="Unassembled WGS sequence"/>
</dbReference>
<comment type="caution">
    <text evidence="2">The sequence shown here is derived from an EMBL/GenBank/DDBJ whole genome shotgun (WGS) entry which is preliminary data.</text>
</comment>
<dbReference type="InterPro" id="IPR057896">
    <property type="entry name" value="MTRES1_C"/>
</dbReference>
<evidence type="ECO:0000313" key="3">
    <source>
        <dbReference type="Proteomes" id="UP001642483"/>
    </source>
</evidence>
<reference evidence="2 3" key="1">
    <citation type="submission" date="2024-02" db="EMBL/GenBank/DDBJ databases">
        <authorList>
            <person name="Daric V."/>
            <person name="Darras S."/>
        </authorList>
    </citation>
    <scope>NUCLEOTIDE SEQUENCE [LARGE SCALE GENOMIC DNA]</scope>
</reference>
<evidence type="ECO:0000313" key="2">
    <source>
        <dbReference type="EMBL" id="CAK8680368.1"/>
    </source>
</evidence>